<keyword evidence="4 7" id="KW-0999">Mitochondrion inner membrane</keyword>
<evidence type="ECO:0000313" key="8">
    <source>
        <dbReference type="EMBL" id="GEM12726.1"/>
    </source>
</evidence>
<dbReference type="Proteomes" id="UP000321518">
    <property type="component" value="Unassembled WGS sequence"/>
</dbReference>
<sequence length="75" mass="8092">MFARQSLSAARQVAARRTVALPQARAFHVENVINHTTPFDQTNGTKLALYMIGFLGGGFAIPFVAAAFQIRKASA</sequence>
<evidence type="ECO:0000256" key="2">
    <source>
        <dbReference type="ARBA" id="ARBA00004673"/>
    </source>
</evidence>
<proteinExistence type="inferred from homology"/>
<comment type="pathway">
    <text evidence="2 7">Energy metabolism; oxidative phosphorylation.</text>
</comment>
<reference evidence="8 9" key="1">
    <citation type="submission" date="2019-07" db="EMBL/GenBank/DDBJ databases">
        <title>Rhodotorula toruloides NBRC10032 genome sequencing.</title>
        <authorList>
            <person name="Shida Y."/>
            <person name="Takaku H."/>
            <person name="Ogasawara W."/>
            <person name="Mori K."/>
        </authorList>
    </citation>
    <scope>NUCLEOTIDE SEQUENCE [LARGE SCALE GENOMIC DNA]</scope>
    <source>
        <strain evidence="8 9">NBRC10032</strain>
    </source>
</reference>
<organism evidence="8 9">
    <name type="scientific">Rhodotorula toruloides</name>
    <name type="common">Yeast</name>
    <name type="synonym">Rhodosporidium toruloides</name>
    <dbReference type="NCBI Taxonomy" id="5286"/>
    <lineage>
        <taxon>Eukaryota</taxon>
        <taxon>Fungi</taxon>
        <taxon>Dikarya</taxon>
        <taxon>Basidiomycota</taxon>
        <taxon>Pucciniomycotina</taxon>
        <taxon>Microbotryomycetes</taxon>
        <taxon>Sporidiobolales</taxon>
        <taxon>Sporidiobolaceae</taxon>
        <taxon>Rhodotorula</taxon>
    </lineage>
</organism>
<dbReference type="GO" id="GO:0005743">
    <property type="term" value="C:mitochondrial inner membrane"/>
    <property type="evidence" value="ECO:0007669"/>
    <property type="project" value="UniProtKB-SubCell"/>
</dbReference>
<dbReference type="UniPathway" id="UPA00705"/>
<comment type="subcellular location">
    <subcellularLocation>
        <location evidence="1 7">Mitochondrion inner membrane</location>
        <topology evidence="1 7">Single-pass membrane protein</topology>
    </subcellularLocation>
</comment>
<feature type="transmembrane region" description="Helical" evidence="7">
    <location>
        <begin position="47"/>
        <end position="68"/>
    </location>
</feature>
<evidence type="ECO:0000313" key="9">
    <source>
        <dbReference type="Proteomes" id="UP000321518"/>
    </source>
</evidence>
<dbReference type="GO" id="GO:0045277">
    <property type="term" value="C:respiratory chain complex IV"/>
    <property type="evidence" value="ECO:0007669"/>
    <property type="project" value="UniProtKB-UniRule"/>
</dbReference>
<dbReference type="Pfam" id="PF02935">
    <property type="entry name" value="COX7C"/>
    <property type="match status" value="1"/>
</dbReference>
<keyword evidence="5 7" id="KW-0496">Mitochondrion</keyword>
<keyword evidence="7" id="KW-0809">Transit peptide</keyword>
<evidence type="ECO:0000256" key="6">
    <source>
        <dbReference type="ARBA" id="ARBA00023136"/>
    </source>
</evidence>
<dbReference type="InterPro" id="IPR004202">
    <property type="entry name" value="COX7C/Cox8"/>
</dbReference>
<comment type="caution">
    <text evidence="8">The sequence shown here is derived from an EMBL/GenBank/DDBJ whole genome shotgun (WGS) entry which is preliminary data.</text>
</comment>
<dbReference type="InterPro" id="IPR036636">
    <property type="entry name" value="COX7C/Cox8_sf"/>
</dbReference>
<dbReference type="EMBL" id="BJWK01000025">
    <property type="protein sequence ID" value="GEM12726.1"/>
    <property type="molecule type" value="Genomic_DNA"/>
</dbReference>
<dbReference type="GO" id="GO:0006123">
    <property type="term" value="P:mitochondrial electron transport, cytochrome c to oxygen"/>
    <property type="evidence" value="ECO:0007669"/>
    <property type="project" value="UniProtKB-UniRule"/>
</dbReference>
<comment type="subunit">
    <text evidence="7">Component of the cytochrome c oxidase (complex IV, CIV), a multisubunit enzyme composed of a catalytic core of 3 subunits and several supernumerary subunits. The complex exists as a monomer or a dimer and forms supercomplexes (SCs) in the inner mitochondrial membrane with ubiquinol-cytochrome c oxidoreductase (cytochrome b-c1 complex, complex III, CIII).</text>
</comment>
<evidence type="ECO:0000256" key="3">
    <source>
        <dbReference type="ARBA" id="ARBA00010514"/>
    </source>
</evidence>
<evidence type="ECO:0000256" key="4">
    <source>
        <dbReference type="ARBA" id="ARBA00022792"/>
    </source>
</evidence>
<evidence type="ECO:0000256" key="5">
    <source>
        <dbReference type="ARBA" id="ARBA00023128"/>
    </source>
</evidence>
<accession>A0A511KS51</accession>
<dbReference type="Gene3D" id="4.10.49.10">
    <property type="entry name" value="Cytochrome c oxidase subunit VIIc"/>
    <property type="match status" value="1"/>
</dbReference>
<keyword evidence="7" id="KW-1133">Transmembrane helix</keyword>
<gene>
    <name evidence="8" type="ORF">Rt10032_c25g6743</name>
</gene>
<keyword evidence="6 7" id="KW-0472">Membrane</keyword>
<comment type="similarity">
    <text evidence="3 7">Belongs to the cytochrome c oxidase VIIc family.</text>
</comment>
<evidence type="ECO:0000256" key="1">
    <source>
        <dbReference type="ARBA" id="ARBA00004434"/>
    </source>
</evidence>
<dbReference type="OrthoDB" id="9974841at2759"/>
<name>A0A511KS51_RHOTO</name>
<dbReference type="SUPFAM" id="SSF81427">
    <property type="entry name" value="Mitochondrial cytochrome c oxidase subunit VIIc (aka VIIIa)"/>
    <property type="match status" value="1"/>
</dbReference>
<comment type="function">
    <text evidence="7">Component of the cytochrome c oxidase, the last enzyme in the mitochondrial electron transport chain which drives oxidative phosphorylation. The respiratory chain contains 3 multisubunit complexes succinate dehydrogenase (complex II, CII), ubiquinol-cytochrome c oxidoreductase (cytochrome b-c1 complex, complex III, CIII) and cytochrome c oxidase (complex IV, CIV), that cooperate to transfer electrons derived from NADH and succinate to molecular oxygen, creating an electrochemical gradient over the inner membrane that drives transmembrane transport and the ATP synthase. Cytochrome c oxidase is the component of the respiratory chain that catalyzes the reduction of oxygen to water. Electrons originating from reduced cytochrome c in the intermembrane space (IMS) are transferred via the dinuclear copper A center (CU(A)) of subunit 2 and heme A of subunit 1 to the active site in subunit 1, a binuclear center (BNC) formed by heme A3 and copper B (CU(B)). The BNC reduces molecular oxygen to 2 water molecules using 4 electrons from cytochrome c in the IMS and 4 protons from the mitochondrial matrix.</text>
</comment>
<dbReference type="AlphaFoldDB" id="A0A511KS51"/>
<evidence type="ECO:0000256" key="7">
    <source>
        <dbReference type="RuleBase" id="RU368123"/>
    </source>
</evidence>
<keyword evidence="7" id="KW-0812">Transmembrane</keyword>
<protein>
    <recommendedName>
        <fullName evidence="7">Cytochrome c oxidase subunit 8, mitochondrial</fullName>
    </recommendedName>
    <alternativeName>
        <fullName evidence="7">Cytochrome c oxidase polypeptide VIII</fullName>
    </alternativeName>
</protein>